<dbReference type="InterPro" id="IPR007329">
    <property type="entry name" value="FMN-bd"/>
</dbReference>
<feature type="domain" description="FMN-binding" evidence="2">
    <location>
        <begin position="83"/>
        <end position="163"/>
    </location>
</feature>
<accession>A0A6P1M385</accession>
<evidence type="ECO:0000256" key="1">
    <source>
        <dbReference type="SAM" id="SignalP"/>
    </source>
</evidence>
<evidence type="ECO:0000259" key="2">
    <source>
        <dbReference type="SMART" id="SM00900"/>
    </source>
</evidence>
<gene>
    <name evidence="3" type="ORF">GT409_02155</name>
</gene>
<dbReference type="GO" id="GO:0016020">
    <property type="term" value="C:membrane"/>
    <property type="evidence" value="ECO:0007669"/>
    <property type="project" value="InterPro"/>
</dbReference>
<feature type="chain" id="PRO_5026656877" evidence="1">
    <location>
        <begin position="26"/>
        <end position="174"/>
    </location>
</feature>
<feature type="signal peptide" evidence="1">
    <location>
        <begin position="1"/>
        <end position="25"/>
    </location>
</feature>
<dbReference type="AlphaFoldDB" id="A0A6P1M385"/>
<reference evidence="3 4" key="1">
    <citation type="submission" date="2020-01" db="EMBL/GenBank/DDBJ databases">
        <title>Ponticoccus aerotolerans gen. nov., sp. nov., an anaerobic bacterium and proposal of Ponticoccusceae fam. nov., Ponticoccusles ord. nov. and Ponticoccuse classis nov. in the phylum Kiritimatiellaeota.</title>
        <authorList>
            <person name="Zhou L.Y."/>
            <person name="Du Z.J."/>
        </authorList>
    </citation>
    <scope>NUCLEOTIDE SEQUENCE [LARGE SCALE GENOMIC DNA]</scope>
    <source>
        <strain evidence="3 4">S-5007</strain>
    </source>
</reference>
<organism evidence="3 4">
    <name type="scientific">Tichowtungia aerotolerans</name>
    <dbReference type="NCBI Taxonomy" id="2697043"/>
    <lineage>
        <taxon>Bacteria</taxon>
        <taxon>Pseudomonadati</taxon>
        <taxon>Kiritimatiellota</taxon>
        <taxon>Tichowtungiia</taxon>
        <taxon>Tichowtungiales</taxon>
        <taxon>Tichowtungiaceae</taxon>
        <taxon>Tichowtungia</taxon>
    </lineage>
</organism>
<dbReference type="Pfam" id="PF04205">
    <property type="entry name" value="FMN_bind"/>
    <property type="match status" value="1"/>
</dbReference>
<protein>
    <submittedName>
        <fullName evidence="3">FMN-binding protein</fullName>
    </submittedName>
</protein>
<keyword evidence="1" id="KW-0732">Signal</keyword>
<name>A0A6P1M385_9BACT</name>
<proteinExistence type="predicted"/>
<sequence>MNSKCRQILLLIWLSLAGLSQSGVASDSFVQGVLGELPAEEKILLRGEVLDAIRTVYGNRYPASSVSYWEKAGRRVWILKSRGKHGYVEAGFVTEAERLVRVRVLDSKEVRGKVIETERFLKQFVGSGLDETHQLDQRVDGVSGATVSVNALKKMALVALVLDSFVSDGISPCL</sequence>
<dbReference type="Proteomes" id="UP000464954">
    <property type="component" value="Chromosome"/>
</dbReference>
<dbReference type="GO" id="GO:0010181">
    <property type="term" value="F:FMN binding"/>
    <property type="evidence" value="ECO:0007669"/>
    <property type="project" value="InterPro"/>
</dbReference>
<dbReference type="RefSeq" id="WP_160626502.1">
    <property type="nucleotide sequence ID" value="NZ_CP047593.1"/>
</dbReference>
<evidence type="ECO:0000313" key="4">
    <source>
        <dbReference type="Proteomes" id="UP000464954"/>
    </source>
</evidence>
<keyword evidence="4" id="KW-1185">Reference proteome</keyword>
<dbReference type="EMBL" id="CP047593">
    <property type="protein sequence ID" value="QHI68307.1"/>
    <property type="molecule type" value="Genomic_DNA"/>
</dbReference>
<dbReference type="SMART" id="SM00900">
    <property type="entry name" value="FMN_bind"/>
    <property type="match status" value="1"/>
</dbReference>
<evidence type="ECO:0000313" key="3">
    <source>
        <dbReference type="EMBL" id="QHI68307.1"/>
    </source>
</evidence>
<dbReference type="KEGG" id="taer:GT409_02155"/>